<dbReference type="AlphaFoldDB" id="A0A1F8FV13"/>
<comment type="caution">
    <text evidence="1">The sequence shown here is derived from an EMBL/GenBank/DDBJ whole genome shotgun (WGS) entry which is preliminary data.</text>
</comment>
<sequence>MFRRIGATVAKRQQALTKQQQTHNELNNAIGEAMRCVFGPVFDRILFSATLKNGTLIIQTNEKIVAQELIFHSAELYRVLRERNIKYRQVIIR</sequence>
<evidence type="ECO:0000313" key="1">
    <source>
        <dbReference type="EMBL" id="OGN16276.1"/>
    </source>
</evidence>
<dbReference type="Proteomes" id="UP000178117">
    <property type="component" value="Unassembled WGS sequence"/>
</dbReference>
<reference evidence="1 2" key="1">
    <citation type="journal article" date="2016" name="Nat. Commun.">
        <title>Thousands of microbial genomes shed light on interconnected biogeochemical processes in an aquifer system.</title>
        <authorList>
            <person name="Anantharaman K."/>
            <person name="Brown C.T."/>
            <person name="Hug L.A."/>
            <person name="Sharon I."/>
            <person name="Castelle C.J."/>
            <person name="Probst A.J."/>
            <person name="Thomas B.C."/>
            <person name="Singh A."/>
            <person name="Wilkins M.J."/>
            <person name="Karaoz U."/>
            <person name="Brodie E.L."/>
            <person name="Williams K.H."/>
            <person name="Hubbard S.S."/>
            <person name="Banfield J.F."/>
        </authorList>
    </citation>
    <scope>NUCLEOTIDE SEQUENCE [LARGE SCALE GENOMIC DNA]</scope>
</reference>
<name>A0A1F8FV13_9BACT</name>
<dbReference type="EMBL" id="MGJZ01000034">
    <property type="protein sequence ID" value="OGN16276.1"/>
    <property type="molecule type" value="Genomic_DNA"/>
</dbReference>
<organism evidence="1 2">
    <name type="scientific">Candidatus Yanofskybacteria bacterium RIFCSPHIGHO2_02_FULL_50_12</name>
    <dbReference type="NCBI Taxonomy" id="1802685"/>
    <lineage>
        <taxon>Bacteria</taxon>
        <taxon>Candidatus Yanofskyibacteriota</taxon>
    </lineage>
</organism>
<proteinExistence type="predicted"/>
<evidence type="ECO:0008006" key="3">
    <source>
        <dbReference type="Google" id="ProtNLM"/>
    </source>
</evidence>
<gene>
    <name evidence="1" type="ORF">A3C88_00610</name>
</gene>
<accession>A0A1F8FV13</accession>
<evidence type="ECO:0000313" key="2">
    <source>
        <dbReference type="Proteomes" id="UP000178117"/>
    </source>
</evidence>
<protein>
    <recommendedName>
        <fullName evidence="3">DUF721 domain-containing protein</fullName>
    </recommendedName>
</protein>